<gene>
    <name evidence="1" type="ORF">NME_0290</name>
</gene>
<protein>
    <submittedName>
        <fullName evidence="1">Uncharacterized protein</fullName>
    </submittedName>
</protein>
<evidence type="ECO:0000313" key="1">
    <source>
        <dbReference type="EMBL" id="CBA03902.1"/>
    </source>
</evidence>
<dbReference type="AlphaFoldDB" id="C6SAH9"/>
<name>C6SAH9_NEIME</name>
<dbReference type="EMBL" id="AM889137">
    <property type="protein sequence ID" value="CBA03902.1"/>
    <property type="molecule type" value="Genomic_DNA"/>
</dbReference>
<sequence length="245" mass="28132">MLPLPAGHPPRKNVKNVDLKKMPPEVLLQTAFFLPFEKLFQPVLIQKPVADFLISRQQNGNQLIVFFFQNRIFIHIDHFQPEPVFILKRFECIAHFVAQAAIFTKHQGQFHPRFLICQFAHAKALDAAESWSIWEKTMFSRKMILKSCQKQQKCRLNSSDGISKTVLRLNIDTRRNRRLRIVRRQKRSGKLPTAAAAARYAQLRLQIAHCGRAGGDGFLDLMVGNGIADADKHFCAPCVLKLSYR</sequence>
<reference evidence="1" key="1">
    <citation type="journal article" date="2008" name="Proc. Natl. Acad. Sci. U.S.A.">
        <title>Whole-genome comparison of disease and carriage strains provides insights into virulence evolution in Neisseria meningitidis.</title>
        <authorList>
            <person name="Schoen C."/>
            <person name="Blom J."/>
            <person name="Claus H."/>
            <person name="Schramm-Glueck A."/>
            <person name="Brandt P."/>
            <person name="Mueller T."/>
            <person name="Goesmann A."/>
            <person name="Joseph B."/>
            <person name="Konietzny S."/>
            <person name="Kurzai O."/>
            <person name="Schmitt C."/>
            <person name="Friedrich T."/>
            <person name="Linke B."/>
            <person name="Vogel U."/>
            <person name="Frosch M."/>
        </authorList>
    </citation>
    <scope>NUCLEOTIDE SEQUENCE</scope>
    <source>
        <strain evidence="1">Alpha153</strain>
    </source>
</reference>
<organism evidence="1">
    <name type="scientific">Neisseria meningitidis alpha153</name>
    <dbReference type="NCBI Taxonomy" id="663926"/>
    <lineage>
        <taxon>Bacteria</taxon>
        <taxon>Pseudomonadati</taxon>
        <taxon>Pseudomonadota</taxon>
        <taxon>Betaproteobacteria</taxon>
        <taxon>Neisseriales</taxon>
        <taxon>Neisseriaceae</taxon>
        <taxon>Neisseria</taxon>
    </lineage>
</organism>
<proteinExistence type="predicted"/>
<accession>C6SAH9</accession>